<gene>
    <name evidence="1" type="ORF">LOK49_LG10G02678</name>
</gene>
<organism evidence="1 2">
    <name type="scientific">Camellia lanceoleosa</name>
    <dbReference type="NCBI Taxonomy" id="1840588"/>
    <lineage>
        <taxon>Eukaryota</taxon>
        <taxon>Viridiplantae</taxon>
        <taxon>Streptophyta</taxon>
        <taxon>Embryophyta</taxon>
        <taxon>Tracheophyta</taxon>
        <taxon>Spermatophyta</taxon>
        <taxon>Magnoliopsida</taxon>
        <taxon>eudicotyledons</taxon>
        <taxon>Gunneridae</taxon>
        <taxon>Pentapetalae</taxon>
        <taxon>asterids</taxon>
        <taxon>Ericales</taxon>
        <taxon>Theaceae</taxon>
        <taxon>Camellia</taxon>
    </lineage>
</organism>
<reference evidence="1 2" key="1">
    <citation type="journal article" date="2022" name="Plant J.">
        <title>Chromosome-level genome of Camellia lanceoleosa provides a valuable resource for understanding genome evolution and self-incompatibility.</title>
        <authorList>
            <person name="Gong W."/>
            <person name="Xiao S."/>
            <person name="Wang L."/>
            <person name="Liao Z."/>
            <person name="Chang Y."/>
            <person name="Mo W."/>
            <person name="Hu G."/>
            <person name="Li W."/>
            <person name="Zhao G."/>
            <person name="Zhu H."/>
            <person name="Hu X."/>
            <person name="Ji K."/>
            <person name="Xiang X."/>
            <person name="Song Q."/>
            <person name="Yuan D."/>
            <person name="Jin S."/>
            <person name="Zhang L."/>
        </authorList>
    </citation>
    <scope>NUCLEOTIDE SEQUENCE [LARGE SCALE GENOMIC DNA]</scope>
    <source>
        <strain evidence="1">SQ_2022a</strain>
    </source>
</reference>
<protein>
    <submittedName>
        <fullName evidence="1">Kinesin-like protein KIN-7O</fullName>
    </submittedName>
</protein>
<evidence type="ECO:0000313" key="2">
    <source>
        <dbReference type="Proteomes" id="UP001060215"/>
    </source>
</evidence>
<keyword evidence="2" id="KW-1185">Reference proteome</keyword>
<name>A0ACC0G5W6_9ERIC</name>
<proteinExistence type="predicted"/>
<accession>A0ACC0G5W6</accession>
<dbReference type="Proteomes" id="UP001060215">
    <property type="component" value="Chromosome 10"/>
</dbReference>
<comment type="caution">
    <text evidence="1">The sequence shown here is derived from an EMBL/GenBank/DDBJ whole genome shotgun (WGS) entry which is preliminary data.</text>
</comment>
<sequence>MERIHVTVRTRPLSPEDAKTSPWRISGNSISNPNHSSKFEFDRICGEDCKTREVYEARTKDIVAAAVRGFNGTVFAYGQTNSGKTHTMRGSTSEPGVIPHAVCDLFDSIQEDMDREFLLRMSYMEIYNEEINDLLAPEHRKLQIHESLERGIFVAGLKEEIVASPEQILELMEFGESHRHIGETNMNLYSSRSHTIFRMIIESKERSEDEDSGSSCDAVRVSVLNLVDLAGSERAAKTGAEGVRLKEGSHINKSLMTLGTVIKKLSEGAESQGGHVPYRDSKLTRILQPALGGNANTAIICNITLAQIHADETKSSLQFASRALRVTNCARVNEILTDAALLKRQKKEIEELRAKLQGSHSEHFEEEILNLRNTLLQTELERERIAMELEEEKKAQAEREKRLQEQAKKIENLSSMVLYSNRDENRDQPKKGKRRDTWCFGNLSRETLGELNSIVHAKASAVKPMRSERDMGPLLPFEELVDDAGMDNPCKPKEECNNNTVEDCTLPDSRALLHVTNRKKAPLRKKSLLVENNELEELQAEYEDLLLKFETQKIMSEIEVDSLTRKLAEADLCLHEKCNAYSTYHFDKSTIHRDATKSLRESEAILVIKQLQEKINMLEVEKSSSQQNLDCVVELATEQNICATEKYEELYEELLNAREEARIACEQLTSVESVRAIDEDNFDSMIKLLLEVQEITSEVQNSRNLAESVSLIVDELFQSFSAILNLFTDFKSLACDNSMQLKSIISNHERLNHCMKHKVNELENEKLLLHNQSVDLHSQIQELSQKVQDSDKALSELSEQHDLEKSELLSQIRTLEKEISCLSSSSLAREKEILRKDLEKTKTKLRETESKLKNAIQEKTKLEGEKACAERELKKLHAQKSLQRDISKRESLAGRKRDSIIDRSSNVFDPRRAKGLSVSYDQTFQDEYKKLEVLAFEMETTIASLEEELTTANEEKEMAISRSESLASDLQALSDNLNMSNSKMNTLEEEISDLRSRLEKSASYNQELESSKNMLVEEKEELAMQLTEALLAMEEEKAIWSAKEKASIEAIEEKGRLYNAETMFLSEGISEVRNELASCREECKVLQERLTCSEENVKLEKNCSMEKSLENDRLRNELKVADEQCKKLVEDLKSKLQILASEHHHACVEVEKLQMELSVLNEEKEDLLNQVRDLHKGSVLIDDFQILKNELLIITKERDKLMAQIEEQQSPEVEVDLCAENYDDNLLKAKAEVEELTGRLSRLEAKMQSDEVSNGIEKAKFRMRLQGTQAKSNAFRIRYEEAVKELDVMNRKFEEASTKLKAQLASYALEVLNLKKQLAAVRSQ</sequence>
<evidence type="ECO:0000313" key="1">
    <source>
        <dbReference type="EMBL" id="KAI7996506.1"/>
    </source>
</evidence>
<dbReference type="EMBL" id="CM045767">
    <property type="protein sequence ID" value="KAI7996506.1"/>
    <property type="molecule type" value="Genomic_DNA"/>
</dbReference>